<reference evidence="2 3" key="1">
    <citation type="submission" date="2016-07" db="EMBL/GenBank/DDBJ databases">
        <title>Complete genome sequence of Bradyrhizobium icense LMTR 13T, a potential inoculant strain isolated from lima bean (Phaseolus lunatus) in Peru.</title>
        <authorList>
            <person name="Ormeno-Orrillo E."/>
            <person name="Duran D."/>
            <person name="Rogel M.A."/>
            <person name="Rey L."/>
            <person name="Imperial J."/>
            <person name="Ruiz-Argueso T."/>
            <person name="Martinez-Romero E."/>
        </authorList>
    </citation>
    <scope>NUCLEOTIDE SEQUENCE [LARGE SCALE GENOMIC DNA]</scope>
    <source>
        <strain evidence="2 3">LMTR 13</strain>
    </source>
</reference>
<keyword evidence="3" id="KW-1185">Reference proteome</keyword>
<feature type="transmembrane region" description="Helical" evidence="1">
    <location>
        <begin position="23"/>
        <end position="44"/>
    </location>
</feature>
<dbReference type="Proteomes" id="UP000092839">
    <property type="component" value="Chromosome"/>
</dbReference>
<gene>
    <name evidence="2" type="ORF">LMTR13_21805</name>
</gene>
<evidence type="ECO:0000313" key="2">
    <source>
        <dbReference type="EMBL" id="ANW02413.1"/>
    </source>
</evidence>
<feature type="transmembrane region" description="Helical" evidence="1">
    <location>
        <begin position="56"/>
        <end position="74"/>
    </location>
</feature>
<keyword evidence="1" id="KW-0812">Transmembrane</keyword>
<dbReference type="KEGG" id="bic:LMTR13_21805"/>
<organism evidence="2 3">
    <name type="scientific">Bradyrhizobium icense</name>
    <dbReference type="NCBI Taxonomy" id="1274631"/>
    <lineage>
        <taxon>Bacteria</taxon>
        <taxon>Pseudomonadati</taxon>
        <taxon>Pseudomonadota</taxon>
        <taxon>Alphaproteobacteria</taxon>
        <taxon>Hyphomicrobiales</taxon>
        <taxon>Nitrobacteraceae</taxon>
        <taxon>Bradyrhizobium</taxon>
    </lineage>
</organism>
<protein>
    <submittedName>
        <fullName evidence="2">Uncharacterized protein</fullName>
    </submittedName>
</protein>
<name>A0A1B1UI31_9BRAD</name>
<evidence type="ECO:0000313" key="3">
    <source>
        <dbReference type="Proteomes" id="UP000092839"/>
    </source>
</evidence>
<dbReference type="EMBL" id="CP016428">
    <property type="protein sequence ID" value="ANW02413.1"/>
    <property type="molecule type" value="Genomic_DNA"/>
</dbReference>
<sequence>MVTPLEGSPVHAGGPFAMGTCHAWSVALQLAVMRALCWTAGASFFQVKGELSMKKIILVGVAIFAVSTSGALAAKKTTKPKAPAAAAAATTTVGAAPPMLGAPVSAADRALYEKNQRDSGMKKK</sequence>
<proteinExistence type="predicted"/>
<dbReference type="AlphaFoldDB" id="A0A1B1UI31"/>
<accession>A0A1B1UI31</accession>
<dbReference type="STRING" id="1274631.LMTR13_21805"/>
<evidence type="ECO:0000256" key="1">
    <source>
        <dbReference type="SAM" id="Phobius"/>
    </source>
</evidence>
<keyword evidence="1" id="KW-1133">Transmembrane helix</keyword>
<keyword evidence="1" id="KW-0472">Membrane</keyword>